<dbReference type="Gene3D" id="3.30.200.20">
    <property type="entry name" value="Phosphorylase Kinase, domain 1"/>
    <property type="match status" value="1"/>
</dbReference>
<dbReference type="InterPro" id="IPR008271">
    <property type="entry name" value="Ser/Thr_kinase_AS"/>
</dbReference>
<accession>A0A919XQA5</accession>
<evidence type="ECO:0000256" key="2">
    <source>
        <dbReference type="ARBA" id="ARBA00022741"/>
    </source>
</evidence>
<dbReference type="PROSITE" id="PS50011">
    <property type="entry name" value="PROTEIN_KINASE_DOM"/>
    <property type="match status" value="1"/>
</dbReference>
<keyword evidence="2" id="KW-0547">Nucleotide-binding</keyword>
<dbReference type="AlphaFoldDB" id="A0A919XQA5"/>
<dbReference type="PANTHER" id="PTHR43289:SF34">
    <property type="entry name" value="SERINE_THREONINE-PROTEIN KINASE YBDM-RELATED"/>
    <property type="match status" value="1"/>
</dbReference>
<sequence length="508" mass="55567">MSGPDCGDVVAGRYRLLKLLGEGGISKVYLAADLKLSGKRWAVKITAAGETAGVAAEEEAHLLTALNHHRLPTIIDFVTDPLTGCDYLVMDYVDGRHLNQYVSDLKQRLTVERLAVIGMQICEGLSYLHGLDPPIIHRDLKPSNLMVDASGDIRFIDFGISRRYSFHRDEDTVKLGTVGFAAPEQYGGSQSDGRSDLYSLGAVLLYLATEGRYSFWCEKAEQLLGRRGLSSLNPVLSKLLAQEKEERYESADQTYFALRGILQSCSQQPSAGSGREHRGSAAASAHRPLTIAIMNGFPGAGSTHTSVLLAHILAKLGFETAVIETDSKASAFRKLAAAAIEEGLIDEQAEAARAFSLEGVEYLSSPSRAERLELLTSDRACIVFDQGASRSKEDLEEFARADLAIWVEGAGVWRRAEAEFRETCPATGRRGLICVIPFASEATVKRMRRLKSPVPVYALPAEDNPFQPGAAAMEAACQLLKLIFPTIAEPVKRFGSFARLRQRWKGRM</sequence>
<proteinExistence type="predicted"/>
<dbReference type="GO" id="GO:0005524">
    <property type="term" value="F:ATP binding"/>
    <property type="evidence" value="ECO:0007669"/>
    <property type="project" value="UniProtKB-KW"/>
</dbReference>
<evidence type="ECO:0000256" key="1">
    <source>
        <dbReference type="ARBA" id="ARBA00022679"/>
    </source>
</evidence>
<keyword evidence="7" id="KW-1185">Reference proteome</keyword>
<dbReference type="Proteomes" id="UP000681162">
    <property type="component" value="Unassembled WGS sequence"/>
</dbReference>
<dbReference type="PANTHER" id="PTHR43289">
    <property type="entry name" value="MITOGEN-ACTIVATED PROTEIN KINASE KINASE KINASE 20-RELATED"/>
    <property type="match status" value="1"/>
</dbReference>
<keyword evidence="1" id="KW-0808">Transferase</keyword>
<reference evidence="6 7" key="1">
    <citation type="submission" date="2021-03" db="EMBL/GenBank/DDBJ databases">
        <title>Antimicrobial resistance genes in bacteria isolated from Japanese honey, and their potential for conferring macrolide and lincosamide resistance in the American foulbrood pathogen Paenibacillus larvae.</title>
        <authorList>
            <person name="Okamoto M."/>
            <person name="Kumagai M."/>
            <person name="Kanamori H."/>
            <person name="Takamatsu D."/>
        </authorList>
    </citation>
    <scope>NUCLEOTIDE SEQUENCE [LARGE SCALE GENOMIC DNA]</scope>
    <source>
        <strain evidence="6 7">J41TS12</strain>
    </source>
</reference>
<evidence type="ECO:0000313" key="6">
    <source>
        <dbReference type="EMBL" id="GIO37281.1"/>
    </source>
</evidence>
<dbReference type="SUPFAM" id="SSF56112">
    <property type="entry name" value="Protein kinase-like (PK-like)"/>
    <property type="match status" value="1"/>
</dbReference>
<dbReference type="InterPro" id="IPR011009">
    <property type="entry name" value="Kinase-like_dom_sf"/>
</dbReference>
<dbReference type="InterPro" id="IPR000719">
    <property type="entry name" value="Prot_kinase_dom"/>
</dbReference>
<dbReference type="SUPFAM" id="SSF52540">
    <property type="entry name" value="P-loop containing nucleoside triphosphate hydrolases"/>
    <property type="match status" value="1"/>
</dbReference>
<dbReference type="Gene3D" id="3.40.50.300">
    <property type="entry name" value="P-loop containing nucleotide triphosphate hydrolases"/>
    <property type="match status" value="1"/>
</dbReference>
<evidence type="ECO:0000313" key="7">
    <source>
        <dbReference type="Proteomes" id="UP000681162"/>
    </source>
</evidence>
<evidence type="ECO:0000259" key="5">
    <source>
        <dbReference type="PROSITE" id="PS50011"/>
    </source>
</evidence>
<name>A0A919XQA5_9BACL</name>
<dbReference type="Pfam" id="PF00069">
    <property type="entry name" value="Pkinase"/>
    <property type="match status" value="1"/>
</dbReference>
<dbReference type="SMART" id="SM00220">
    <property type="entry name" value="S_TKc"/>
    <property type="match status" value="1"/>
</dbReference>
<dbReference type="GO" id="GO:0004674">
    <property type="term" value="F:protein serine/threonine kinase activity"/>
    <property type="evidence" value="ECO:0007669"/>
    <property type="project" value="TreeGrafter"/>
</dbReference>
<feature type="domain" description="Protein kinase" evidence="5">
    <location>
        <begin position="14"/>
        <end position="262"/>
    </location>
</feature>
<dbReference type="InterPro" id="IPR027417">
    <property type="entry name" value="P-loop_NTPase"/>
</dbReference>
<evidence type="ECO:0000256" key="3">
    <source>
        <dbReference type="ARBA" id="ARBA00022777"/>
    </source>
</evidence>
<gene>
    <name evidence="6" type="ORF">J41TS12_21420</name>
</gene>
<organism evidence="6 7">
    <name type="scientific">Paenibacillus antibioticophila</name>
    <dbReference type="NCBI Taxonomy" id="1274374"/>
    <lineage>
        <taxon>Bacteria</taxon>
        <taxon>Bacillati</taxon>
        <taxon>Bacillota</taxon>
        <taxon>Bacilli</taxon>
        <taxon>Bacillales</taxon>
        <taxon>Paenibacillaceae</taxon>
        <taxon>Paenibacillus</taxon>
    </lineage>
</organism>
<comment type="caution">
    <text evidence="6">The sequence shown here is derived from an EMBL/GenBank/DDBJ whole genome shotgun (WGS) entry which is preliminary data.</text>
</comment>
<evidence type="ECO:0000256" key="4">
    <source>
        <dbReference type="ARBA" id="ARBA00022840"/>
    </source>
</evidence>
<keyword evidence="4" id="KW-0067">ATP-binding</keyword>
<dbReference type="Gene3D" id="1.10.510.10">
    <property type="entry name" value="Transferase(Phosphotransferase) domain 1"/>
    <property type="match status" value="1"/>
</dbReference>
<keyword evidence="3" id="KW-0418">Kinase</keyword>
<dbReference type="PROSITE" id="PS00108">
    <property type="entry name" value="PROTEIN_KINASE_ST"/>
    <property type="match status" value="1"/>
</dbReference>
<dbReference type="RefSeq" id="WP_212939568.1">
    <property type="nucleotide sequence ID" value="NZ_BORR01000007.1"/>
</dbReference>
<dbReference type="CDD" id="cd14014">
    <property type="entry name" value="STKc_PknB_like"/>
    <property type="match status" value="1"/>
</dbReference>
<protein>
    <recommendedName>
        <fullName evidence="5">Protein kinase domain-containing protein</fullName>
    </recommendedName>
</protein>
<dbReference type="EMBL" id="BORR01000007">
    <property type="protein sequence ID" value="GIO37281.1"/>
    <property type="molecule type" value="Genomic_DNA"/>
</dbReference>